<dbReference type="GO" id="GO:0003677">
    <property type="term" value="F:DNA binding"/>
    <property type="evidence" value="ECO:0007669"/>
    <property type="project" value="InterPro"/>
</dbReference>
<dbReference type="Pfam" id="PF04471">
    <property type="entry name" value="Mrr_cat"/>
    <property type="match status" value="1"/>
</dbReference>
<sequence>MAEIIELPREERSRSNERVDERLGGGYLADGPLSSYLGNAETVAFVLHAKRGGVTVERDGGTETYKPSRGYRTVVAITDLRVVIAIGGADGGGDRVVPIPLSTVTRVETDSGLLRERLVVRTEVGERWSIPAGSDLDPVVAYLETARETWSRANRFAVRVEDHLTTARDRLDAGDPDGARDAADAALSAIASGREEVRALDLGDRVLDHAEFDAYRADVRAIQRRALADTADEHVERGERAERDGRLRAAHDALEAARDAAERALSIDADEPPDERLRERIETVERDRDRLETRPRERAKTALEDARSIDGPERRARRLTDALAAHRDWLGHCWGPSSPFAGDPDEIRAAILEIVDETVDVRTAVIDRLLAAAERLREGGRTGQALSACDRADEQLEATQDVVSELAPDRDDALRAVRVEIDHERALIEREAGRAEDVSGPDDRAESDEPPSAGPDSSASATETVAGVTTKAADPARSERDHGHDGDAVREQSSDEFEFPGAERDRVTIEAEIRAMDEAAFTRFVAACWNELGWETTIFAQSRGQYDVMAIRRQLVDLRVVIWTVHDPGGDLDPSVVDRCVTDRDNVQRADAAAIVTTATVPDPVRERADRHDIKLLDFADLLDLVDTEGLADLALDKNN</sequence>
<feature type="compositionally biased region" description="Low complexity" evidence="1">
    <location>
        <begin position="450"/>
        <end position="461"/>
    </location>
</feature>
<protein>
    <recommendedName>
        <fullName evidence="2">Restriction endonuclease type IV Mrr domain-containing protein</fullName>
    </recommendedName>
</protein>
<dbReference type="RefSeq" id="WP_229110632.1">
    <property type="nucleotide sequence ID" value="NZ_CP064788.1"/>
</dbReference>
<feature type="compositionally biased region" description="Basic and acidic residues" evidence="1">
    <location>
        <begin position="428"/>
        <end position="444"/>
    </location>
</feature>
<dbReference type="KEGG" id="hds:HSR122_0024"/>
<evidence type="ECO:0000313" key="3">
    <source>
        <dbReference type="EMBL" id="QSG07446.1"/>
    </source>
</evidence>
<dbReference type="GeneID" id="68850716"/>
<name>A0A897NAM0_9EURY</name>
<organism evidence="3 4">
    <name type="scientific">Halapricum desulfuricans</name>
    <dbReference type="NCBI Taxonomy" id="2841257"/>
    <lineage>
        <taxon>Archaea</taxon>
        <taxon>Methanobacteriati</taxon>
        <taxon>Methanobacteriota</taxon>
        <taxon>Stenosarchaea group</taxon>
        <taxon>Halobacteria</taxon>
        <taxon>Halobacteriales</taxon>
        <taxon>Haloarculaceae</taxon>
        <taxon>Halapricum</taxon>
    </lineage>
</organism>
<dbReference type="AlphaFoldDB" id="A0A897NAM0"/>
<dbReference type="GO" id="GO:0004519">
    <property type="term" value="F:endonuclease activity"/>
    <property type="evidence" value="ECO:0007669"/>
    <property type="project" value="InterPro"/>
</dbReference>
<feature type="region of interest" description="Disordered" evidence="1">
    <location>
        <begin position="428"/>
        <end position="503"/>
    </location>
</feature>
<feature type="domain" description="Restriction endonuclease type IV Mrr" evidence="2">
    <location>
        <begin position="513"/>
        <end position="625"/>
    </location>
</feature>
<evidence type="ECO:0000259" key="2">
    <source>
        <dbReference type="Pfam" id="PF04471"/>
    </source>
</evidence>
<dbReference type="InterPro" id="IPR007560">
    <property type="entry name" value="Restrct_endonuc_IV_Mrr"/>
</dbReference>
<dbReference type="Proteomes" id="UP000662973">
    <property type="component" value="Chromosome"/>
</dbReference>
<proteinExistence type="predicted"/>
<dbReference type="EMBL" id="CP064788">
    <property type="protein sequence ID" value="QSG07446.1"/>
    <property type="molecule type" value="Genomic_DNA"/>
</dbReference>
<dbReference type="GO" id="GO:0009307">
    <property type="term" value="P:DNA restriction-modification system"/>
    <property type="evidence" value="ECO:0007669"/>
    <property type="project" value="InterPro"/>
</dbReference>
<feature type="compositionally biased region" description="Basic and acidic residues" evidence="1">
    <location>
        <begin position="474"/>
        <end position="493"/>
    </location>
</feature>
<keyword evidence="4" id="KW-1185">Reference proteome</keyword>
<reference evidence="3 4" key="1">
    <citation type="submission" date="2020-11" db="EMBL/GenBank/DDBJ databases">
        <title>Carbohydrate-dependent, anaerobic sulfur respiration: A novel catabolism in halophilic archaea.</title>
        <authorList>
            <person name="Sorokin D.Y."/>
            <person name="Messina E."/>
            <person name="Smedile F."/>
            <person name="La Cono V."/>
            <person name="Hallsworth J.E."/>
            <person name="Yakimov M.M."/>
        </authorList>
    </citation>
    <scope>NUCLEOTIDE SEQUENCE [LARGE SCALE GENOMIC DNA]</scope>
    <source>
        <strain evidence="3 4">HSR12-2</strain>
    </source>
</reference>
<feature type="region of interest" description="Disordered" evidence="1">
    <location>
        <begin position="287"/>
        <end position="310"/>
    </location>
</feature>
<evidence type="ECO:0000313" key="4">
    <source>
        <dbReference type="Proteomes" id="UP000662973"/>
    </source>
</evidence>
<gene>
    <name evidence="3" type="ORF">HSR122_0024</name>
</gene>
<accession>A0A897NAM0</accession>
<evidence type="ECO:0000256" key="1">
    <source>
        <dbReference type="SAM" id="MobiDB-lite"/>
    </source>
</evidence>